<protein>
    <submittedName>
        <fullName evidence="1">Uncharacterized protein</fullName>
    </submittedName>
</protein>
<evidence type="ECO:0000313" key="1">
    <source>
        <dbReference type="EMBL" id="CAD7282292.1"/>
    </source>
</evidence>
<dbReference type="AlphaFoldDB" id="A0A7R9GIC3"/>
<proteinExistence type="predicted"/>
<evidence type="ECO:0000313" key="2">
    <source>
        <dbReference type="Proteomes" id="UP000678499"/>
    </source>
</evidence>
<dbReference type="OrthoDB" id="44867at2759"/>
<accession>A0A7R9GIC3</accession>
<reference evidence="1" key="1">
    <citation type="submission" date="2020-11" db="EMBL/GenBank/DDBJ databases">
        <authorList>
            <person name="Tran Van P."/>
        </authorList>
    </citation>
    <scope>NUCLEOTIDE SEQUENCE</scope>
</reference>
<gene>
    <name evidence="1" type="ORF">NMOB1V02_LOCUS9921</name>
</gene>
<organism evidence="1">
    <name type="scientific">Notodromas monacha</name>
    <dbReference type="NCBI Taxonomy" id="399045"/>
    <lineage>
        <taxon>Eukaryota</taxon>
        <taxon>Metazoa</taxon>
        <taxon>Ecdysozoa</taxon>
        <taxon>Arthropoda</taxon>
        <taxon>Crustacea</taxon>
        <taxon>Oligostraca</taxon>
        <taxon>Ostracoda</taxon>
        <taxon>Podocopa</taxon>
        <taxon>Podocopida</taxon>
        <taxon>Cypridocopina</taxon>
        <taxon>Cypridoidea</taxon>
        <taxon>Cyprididae</taxon>
        <taxon>Notodromas</taxon>
    </lineage>
</organism>
<name>A0A7R9GIC3_9CRUS</name>
<keyword evidence="2" id="KW-1185">Reference proteome</keyword>
<dbReference type="EMBL" id="CAJPEX010003689">
    <property type="protein sequence ID" value="CAG0922444.1"/>
    <property type="molecule type" value="Genomic_DNA"/>
</dbReference>
<sequence length="167" mass="19562">MERCKTLAADPDSDRLQWLRCLHCFLHKRPAAEILKKTEVGVFIMAKVTVLDEEWLVDSPLMNMWIRTSRYGFDGCQCHGYKFRPLQHLRRIEERRLCCVEISHGPSLMSALRERPGSSRAVQLIRFEVSKKQLLCIWMHHVQLCVLHKYNKIAMAFVHFCASPHSN</sequence>
<dbReference type="EMBL" id="OA885726">
    <property type="protein sequence ID" value="CAD7282292.1"/>
    <property type="molecule type" value="Genomic_DNA"/>
</dbReference>
<dbReference type="Proteomes" id="UP000678499">
    <property type="component" value="Unassembled WGS sequence"/>
</dbReference>